<evidence type="ECO:0000313" key="5">
    <source>
        <dbReference type="Proteomes" id="UP000002748"/>
    </source>
</evidence>
<proteinExistence type="inferred from homology"/>
<dbReference type="OrthoDB" id="75169at2759"/>
<dbReference type="RefSeq" id="XP_014177493.1">
    <property type="nucleotide sequence ID" value="XM_014322018.1"/>
</dbReference>
<dbReference type="InterPro" id="IPR003719">
    <property type="entry name" value="Phenazine_PhzF-like"/>
</dbReference>
<dbReference type="PANTHER" id="PTHR13774:SF17">
    <property type="entry name" value="PHENAZINE BIOSYNTHESIS-LIKE DOMAIN-CONTAINING PROTEIN"/>
    <property type="match status" value="1"/>
</dbReference>
<name>J6ETV2_TRIAS</name>
<dbReference type="EMBL" id="ALBS01000300">
    <property type="protein sequence ID" value="EJT46202.1"/>
    <property type="molecule type" value="Genomic_DNA"/>
</dbReference>
<comment type="caution">
    <text evidence="4">The sequence shown here is derived from an EMBL/GenBank/DDBJ whole genome shotgun (WGS) entry which is preliminary data.</text>
</comment>
<dbReference type="GO" id="GO:0016853">
    <property type="term" value="F:isomerase activity"/>
    <property type="evidence" value="ECO:0007669"/>
    <property type="project" value="UniProtKB-KW"/>
</dbReference>
<accession>J6ETV2</accession>
<feature type="active site" evidence="3">
    <location>
        <position position="55"/>
    </location>
</feature>
<dbReference type="HOGENOM" id="CLU_048756_2_2_1"/>
<dbReference type="Proteomes" id="UP000002748">
    <property type="component" value="Unassembled WGS sequence"/>
</dbReference>
<sequence>MPSDQQPLPFQLINAFAATPRAGNQAAVVVVPKDDPRATDAKFMQAVAKDFNLSETAFLVPHGSSEGVPKYGLRWFTPAAEVPLCGHATLAAATTLFNSYEPTATKLEFETKFVGPLYATLESERGQGVQIGLDLPIGKAEVGELTEGYATLAANAAGLRPEQVLRHAEFDFGGPSVIVQLDPTVDLATLKPDIDILVPDVTQYTQVLSAKDGRVQVTNRVFAPNLGIDEDPVVSCPAVACN</sequence>
<dbReference type="Pfam" id="PF02567">
    <property type="entry name" value="PhzC-PhzF"/>
    <property type="match status" value="1"/>
</dbReference>
<dbReference type="PIRSF" id="PIRSF016184">
    <property type="entry name" value="PhzC_PhzF"/>
    <property type="match status" value="1"/>
</dbReference>
<evidence type="ECO:0000256" key="1">
    <source>
        <dbReference type="ARBA" id="ARBA00008270"/>
    </source>
</evidence>
<evidence type="ECO:0008006" key="6">
    <source>
        <dbReference type="Google" id="ProtNLM"/>
    </source>
</evidence>
<protein>
    <recommendedName>
        <fullName evidence="6">Phenazine biosynthesis PhzC/PhzF protein</fullName>
    </recommendedName>
</protein>
<dbReference type="SUPFAM" id="SSF54506">
    <property type="entry name" value="Diaminopimelate epimerase-like"/>
    <property type="match status" value="1"/>
</dbReference>
<evidence type="ECO:0000256" key="3">
    <source>
        <dbReference type="PIRSR" id="PIRSR016184-1"/>
    </source>
</evidence>
<dbReference type="GO" id="GO:0005737">
    <property type="term" value="C:cytoplasm"/>
    <property type="evidence" value="ECO:0007669"/>
    <property type="project" value="TreeGrafter"/>
</dbReference>
<dbReference type="PANTHER" id="PTHR13774">
    <property type="entry name" value="PHENAZINE BIOSYNTHESIS PROTEIN"/>
    <property type="match status" value="1"/>
</dbReference>
<reference evidence="4 5" key="1">
    <citation type="journal article" date="2012" name="Eukaryot. Cell">
        <title>Draft genome sequence of CBS 2479, the standard type strain of Trichosporon asahii.</title>
        <authorList>
            <person name="Yang R.Y."/>
            <person name="Li H.T."/>
            <person name="Zhu H."/>
            <person name="Zhou G.P."/>
            <person name="Wang M."/>
            <person name="Wang L."/>
        </authorList>
    </citation>
    <scope>NUCLEOTIDE SEQUENCE [LARGE SCALE GENOMIC DNA]</scope>
    <source>
        <strain evidence="5">ATCC 90039 / CBS 2479 / JCM 2466 / KCTC 7840 / NCYC 2677 / UAMH 7654</strain>
    </source>
</reference>
<dbReference type="KEGG" id="tasa:A1Q1_05286"/>
<comment type="similarity">
    <text evidence="1">Belongs to the PhzF family.</text>
</comment>
<keyword evidence="2" id="KW-0413">Isomerase</keyword>
<dbReference type="AlphaFoldDB" id="J6ETV2"/>
<dbReference type="Gene3D" id="3.10.310.10">
    <property type="entry name" value="Diaminopimelate Epimerase, Chain A, domain 1"/>
    <property type="match status" value="2"/>
</dbReference>
<dbReference type="VEuPathDB" id="FungiDB:A1Q1_05286"/>
<gene>
    <name evidence="4" type="ORF">A1Q1_05286</name>
</gene>
<dbReference type="GeneID" id="25988798"/>
<organism evidence="4 5">
    <name type="scientific">Trichosporon asahii var. asahii (strain ATCC 90039 / CBS 2479 / JCM 2466 / KCTC 7840 / NBRC 103889/ NCYC 2677 / UAMH 7654)</name>
    <name type="common">Yeast</name>
    <dbReference type="NCBI Taxonomy" id="1186058"/>
    <lineage>
        <taxon>Eukaryota</taxon>
        <taxon>Fungi</taxon>
        <taxon>Dikarya</taxon>
        <taxon>Basidiomycota</taxon>
        <taxon>Agaricomycotina</taxon>
        <taxon>Tremellomycetes</taxon>
        <taxon>Trichosporonales</taxon>
        <taxon>Trichosporonaceae</taxon>
        <taxon>Trichosporon</taxon>
    </lineage>
</organism>
<dbReference type="NCBIfam" id="TIGR00654">
    <property type="entry name" value="PhzF_family"/>
    <property type="match status" value="1"/>
</dbReference>
<evidence type="ECO:0000256" key="2">
    <source>
        <dbReference type="ARBA" id="ARBA00023235"/>
    </source>
</evidence>
<evidence type="ECO:0000313" key="4">
    <source>
        <dbReference type="EMBL" id="EJT46202.1"/>
    </source>
</evidence>